<proteinExistence type="predicted"/>
<dbReference type="RefSeq" id="WP_092216788.1">
    <property type="nucleotide sequence ID" value="NZ_CP030050.1"/>
</dbReference>
<dbReference type="AlphaFoldDB" id="A0AAE7NLG4"/>
<organism evidence="1 2">
    <name type="scientific">Bradyrhizobium arachidis</name>
    <dbReference type="NCBI Taxonomy" id="858423"/>
    <lineage>
        <taxon>Bacteria</taxon>
        <taxon>Pseudomonadati</taxon>
        <taxon>Pseudomonadota</taxon>
        <taxon>Alphaproteobacteria</taxon>
        <taxon>Hyphomicrobiales</taxon>
        <taxon>Nitrobacteraceae</taxon>
        <taxon>Bradyrhizobium</taxon>
    </lineage>
</organism>
<evidence type="ECO:0000313" key="2">
    <source>
        <dbReference type="Proteomes" id="UP000594015"/>
    </source>
</evidence>
<gene>
    <name evidence="1" type="ORF">WN72_07870</name>
</gene>
<protein>
    <submittedName>
        <fullName evidence="1">Uncharacterized protein</fullName>
    </submittedName>
</protein>
<evidence type="ECO:0000313" key="1">
    <source>
        <dbReference type="EMBL" id="QOZ66335.1"/>
    </source>
</evidence>
<accession>A0AAE7NLG4</accession>
<dbReference type="EMBL" id="CP030050">
    <property type="protein sequence ID" value="QOZ66335.1"/>
    <property type="molecule type" value="Genomic_DNA"/>
</dbReference>
<dbReference type="Proteomes" id="UP000594015">
    <property type="component" value="Chromosome"/>
</dbReference>
<name>A0AAE7NLG4_9BRAD</name>
<dbReference type="KEGG" id="barh:WN72_07870"/>
<sequence>MTPEMQRLLERLQTGWRPRSDEIDMRISQRRLFDWSFAPSFSRPEAVLIGRPESRQGLVRTDEILWIDAELRWALCEDNFWWLD</sequence>
<reference evidence="1 2" key="1">
    <citation type="submission" date="2018-06" db="EMBL/GenBank/DDBJ databases">
        <title>Comparative genomics of Bradyrhizobium nodulating Arachidis hypogaea.</title>
        <authorList>
            <person name="Li Y."/>
        </authorList>
    </citation>
    <scope>NUCLEOTIDE SEQUENCE [LARGE SCALE GENOMIC DNA]</scope>
    <source>
        <strain evidence="1 2">CCBAU 051107</strain>
    </source>
</reference>